<dbReference type="PANTHER" id="PTHR30055">
    <property type="entry name" value="HTH-TYPE TRANSCRIPTIONAL REGULATOR RUTR"/>
    <property type="match status" value="1"/>
</dbReference>
<keyword evidence="1" id="KW-0805">Transcription regulation</keyword>
<feature type="DNA-binding region" description="H-T-H motif" evidence="4">
    <location>
        <begin position="29"/>
        <end position="48"/>
    </location>
</feature>
<dbReference type="InterPro" id="IPR009057">
    <property type="entry name" value="Homeodomain-like_sf"/>
</dbReference>
<dbReference type="EMBL" id="BMHK01000001">
    <property type="protein sequence ID" value="GGB87336.1"/>
    <property type="molecule type" value="Genomic_DNA"/>
</dbReference>
<accession>A0A916TNU2</accession>
<keyword evidence="2 4" id="KW-0238">DNA-binding</keyword>
<sequence>MARPFTATDEQIIDAAHAVMARRGADHFTVSEVAREVGLSRAAITQRFNGVEALRSIVVNQLSSSFEQKIAQLNVAPGAPGLLDIANLVGMMAGARSRFSAFLLDYTSNISDRSRREFEERRGAVLRAAVARVMPPLAISQSAAVDAYMANLIGSLIAWQSSEHPDAAEFLRRRTRDWLLLAGILEVVPVEPD</sequence>
<proteinExistence type="predicted"/>
<evidence type="ECO:0000256" key="3">
    <source>
        <dbReference type="ARBA" id="ARBA00023163"/>
    </source>
</evidence>
<comment type="caution">
    <text evidence="6">The sequence shown here is derived from an EMBL/GenBank/DDBJ whole genome shotgun (WGS) entry which is preliminary data.</text>
</comment>
<reference evidence="6" key="2">
    <citation type="submission" date="2020-09" db="EMBL/GenBank/DDBJ databases">
        <authorList>
            <person name="Sun Q."/>
            <person name="Zhou Y."/>
        </authorList>
    </citation>
    <scope>NUCLEOTIDE SEQUENCE</scope>
    <source>
        <strain evidence="6">CGMCC 1.15095</strain>
    </source>
</reference>
<dbReference type="GO" id="GO:0003700">
    <property type="term" value="F:DNA-binding transcription factor activity"/>
    <property type="evidence" value="ECO:0007669"/>
    <property type="project" value="TreeGrafter"/>
</dbReference>
<organism evidence="6 7">
    <name type="scientific">Novosphingobium endophyticum</name>
    <dbReference type="NCBI Taxonomy" id="1955250"/>
    <lineage>
        <taxon>Bacteria</taxon>
        <taxon>Pseudomonadati</taxon>
        <taxon>Pseudomonadota</taxon>
        <taxon>Alphaproteobacteria</taxon>
        <taxon>Sphingomonadales</taxon>
        <taxon>Sphingomonadaceae</taxon>
        <taxon>Novosphingobium</taxon>
    </lineage>
</organism>
<dbReference type="Proteomes" id="UP000608154">
    <property type="component" value="Unassembled WGS sequence"/>
</dbReference>
<evidence type="ECO:0000256" key="4">
    <source>
        <dbReference type="PROSITE-ProRule" id="PRU00335"/>
    </source>
</evidence>
<keyword evidence="7" id="KW-1185">Reference proteome</keyword>
<dbReference type="PANTHER" id="PTHR30055:SF234">
    <property type="entry name" value="HTH-TYPE TRANSCRIPTIONAL REGULATOR BETI"/>
    <property type="match status" value="1"/>
</dbReference>
<evidence type="ECO:0000313" key="6">
    <source>
        <dbReference type="EMBL" id="GGB87336.1"/>
    </source>
</evidence>
<dbReference type="PROSITE" id="PS50977">
    <property type="entry name" value="HTH_TETR_2"/>
    <property type="match status" value="1"/>
</dbReference>
<gene>
    <name evidence="6" type="primary">mphR</name>
    <name evidence="6" type="ORF">GCM10011494_02100</name>
</gene>
<evidence type="ECO:0000259" key="5">
    <source>
        <dbReference type="PROSITE" id="PS50977"/>
    </source>
</evidence>
<dbReference type="RefSeq" id="WP_188767330.1">
    <property type="nucleotide sequence ID" value="NZ_BMHK01000001.1"/>
</dbReference>
<name>A0A916TNU2_9SPHN</name>
<dbReference type="InterPro" id="IPR001647">
    <property type="entry name" value="HTH_TetR"/>
</dbReference>
<evidence type="ECO:0000256" key="1">
    <source>
        <dbReference type="ARBA" id="ARBA00023015"/>
    </source>
</evidence>
<keyword evidence="3" id="KW-0804">Transcription</keyword>
<feature type="domain" description="HTH tetR-type" evidence="5">
    <location>
        <begin position="6"/>
        <end position="66"/>
    </location>
</feature>
<dbReference type="InterPro" id="IPR050109">
    <property type="entry name" value="HTH-type_TetR-like_transc_reg"/>
</dbReference>
<evidence type="ECO:0000256" key="2">
    <source>
        <dbReference type="ARBA" id="ARBA00023125"/>
    </source>
</evidence>
<dbReference type="GO" id="GO:0000976">
    <property type="term" value="F:transcription cis-regulatory region binding"/>
    <property type="evidence" value="ECO:0007669"/>
    <property type="project" value="TreeGrafter"/>
</dbReference>
<protein>
    <submittedName>
        <fullName evidence="6">Macrolide 2'-phosphotransferase</fullName>
    </submittedName>
</protein>
<dbReference type="Pfam" id="PF00440">
    <property type="entry name" value="TetR_N"/>
    <property type="match status" value="1"/>
</dbReference>
<dbReference type="Gene3D" id="1.10.357.10">
    <property type="entry name" value="Tetracycline Repressor, domain 2"/>
    <property type="match status" value="1"/>
</dbReference>
<dbReference type="SUPFAM" id="SSF46689">
    <property type="entry name" value="Homeodomain-like"/>
    <property type="match status" value="1"/>
</dbReference>
<reference evidence="6" key="1">
    <citation type="journal article" date="2014" name="Int. J. Syst. Evol. Microbiol.">
        <title>Complete genome sequence of Corynebacterium casei LMG S-19264T (=DSM 44701T), isolated from a smear-ripened cheese.</title>
        <authorList>
            <consortium name="US DOE Joint Genome Institute (JGI-PGF)"/>
            <person name="Walter F."/>
            <person name="Albersmeier A."/>
            <person name="Kalinowski J."/>
            <person name="Ruckert C."/>
        </authorList>
    </citation>
    <scope>NUCLEOTIDE SEQUENCE</scope>
    <source>
        <strain evidence="6">CGMCC 1.15095</strain>
    </source>
</reference>
<evidence type="ECO:0000313" key="7">
    <source>
        <dbReference type="Proteomes" id="UP000608154"/>
    </source>
</evidence>
<dbReference type="AlphaFoldDB" id="A0A916TNU2"/>